<evidence type="ECO:0000313" key="2">
    <source>
        <dbReference type="Proteomes" id="UP000275846"/>
    </source>
</evidence>
<dbReference type="Proteomes" id="UP000275846">
    <property type="component" value="Unassembled WGS sequence"/>
</dbReference>
<gene>
    <name evidence="1" type="ORF">SSLN_LOCUS9240</name>
</gene>
<protein>
    <submittedName>
        <fullName evidence="1 3">Uncharacterized protein</fullName>
    </submittedName>
</protein>
<accession>A0A183SYE2</accession>
<reference evidence="3" key="1">
    <citation type="submission" date="2016-06" db="UniProtKB">
        <authorList>
            <consortium name="WormBaseParasite"/>
        </authorList>
    </citation>
    <scope>IDENTIFICATION</scope>
</reference>
<dbReference type="WBParaSite" id="SSLN_0000958901-mRNA-1">
    <property type="protein sequence ID" value="SSLN_0000958901-mRNA-1"/>
    <property type="gene ID" value="SSLN_0000958901"/>
</dbReference>
<reference evidence="1 2" key="2">
    <citation type="submission" date="2018-11" db="EMBL/GenBank/DDBJ databases">
        <authorList>
            <consortium name="Pathogen Informatics"/>
        </authorList>
    </citation>
    <scope>NUCLEOTIDE SEQUENCE [LARGE SCALE GENOMIC DNA]</scope>
    <source>
        <strain evidence="1 2">NST_G2</strain>
    </source>
</reference>
<sequence length="68" mass="7184">MDSQLAGGKDHIGRSAVSTEATLAIREPALLSVTVQTIEKDTGDHLPGDVEQQDASVIITELTVPLPF</sequence>
<dbReference type="AlphaFoldDB" id="A0A183SYE2"/>
<dbReference type="OrthoDB" id="10447251at2759"/>
<evidence type="ECO:0000313" key="1">
    <source>
        <dbReference type="EMBL" id="VDL95625.1"/>
    </source>
</evidence>
<dbReference type="EMBL" id="UYSU01035126">
    <property type="protein sequence ID" value="VDL95625.1"/>
    <property type="molecule type" value="Genomic_DNA"/>
</dbReference>
<keyword evidence="2" id="KW-1185">Reference proteome</keyword>
<name>A0A183SYE2_SCHSO</name>
<evidence type="ECO:0000313" key="3">
    <source>
        <dbReference type="WBParaSite" id="SSLN_0000958901-mRNA-1"/>
    </source>
</evidence>
<organism evidence="3">
    <name type="scientific">Schistocephalus solidus</name>
    <name type="common">Tapeworm</name>
    <dbReference type="NCBI Taxonomy" id="70667"/>
    <lineage>
        <taxon>Eukaryota</taxon>
        <taxon>Metazoa</taxon>
        <taxon>Spiralia</taxon>
        <taxon>Lophotrochozoa</taxon>
        <taxon>Platyhelminthes</taxon>
        <taxon>Cestoda</taxon>
        <taxon>Eucestoda</taxon>
        <taxon>Diphyllobothriidea</taxon>
        <taxon>Diphyllobothriidae</taxon>
        <taxon>Schistocephalus</taxon>
    </lineage>
</organism>
<proteinExistence type="predicted"/>